<accession>A0A915I152</accession>
<reference evidence="2" key="1">
    <citation type="submission" date="2022-11" db="UniProtKB">
        <authorList>
            <consortium name="WormBaseParasite"/>
        </authorList>
    </citation>
    <scope>IDENTIFICATION</scope>
</reference>
<sequence>MEARKAKSNDWLEEEFRKRTPHRLRVWSKGSGIKERSILLSCYCPGGLIVDRFKLDNLGAISSSSSGNSTSISSSEIAKLCEIQQAYFNLQ</sequence>
<dbReference type="AlphaFoldDB" id="A0A915I152"/>
<proteinExistence type="predicted"/>
<evidence type="ECO:0000313" key="1">
    <source>
        <dbReference type="Proteomes" id="UP000887565"/>
    </source>
</evidence>
<evidence type="ECO:0000313" key="2">
    <source>
        <dbReference type="WBParaSite" id="nRc.2.0.1.t07549-RA"/>
    </source>
</evidence>
<protein>
    <submittedName>
        <fullName evidence="2">Uncharacterized protein</fullName>
    </submittedName>
</protein>
<name>A0A915I152_ROMCU</name>
<dbReference type="WBParaSite" id="nRc.2.0.1.t07549-RA">
    <property type="protein sequence ID" value="nRc.2.0.1.t07549-RA"/>
    <property type="gene ID" value="nRc.2.0.1.g07549"/>
</dbReference>
<dbReference type="Proteomes" id="UP000887565">
    <property type="component" value="Unplaced"/>
</dbReference>
<keyword evidence="1" id="KW-1185">Reference proteome</keyword>
<organism evidence="1 2">
    <name type="scientific">Romanomermis culicivorax</name>
    <name type="common">Nematode worm</name>
    <dbReference type="NCBI Taxonomy" id="13658"/>
    <lineage>
        <taxon>Eukaryota</taxon>
        <taxon>Metazoa</taxon>
        <taxon>Ecdysozoa</taxon>
        <taxon>Nematoda</taxon>
        <taxon>Enoplea</taxon>
        <taxon>Dorylaimia</taxon>
        <taxon>Mermithida</taxon>
        <taxon>Mermithoidea</taxon>
        <taxon>Mermithidae</taxon>
        <taxon>Romanomermis</taxon>
    </lineage>
</organism>